<name>A0AAV4ERU5_9GAST</name>
<sequence length="255" mass="28205">MSSSSDRQLPIKLPIIFFYYRTTIAIRPPHSLLLTKSLTAHRVAGFTPERLAMYTYRKLTTLTNAVRGMTGCVPRMELTVKTLLVLTSVNVARDTPNRATARVKESFGAVEMTIALRNLCVRLSEVGRDVIAYKAITRNSRLPTTRGIVQISMNADILKTTDATRTHQRVQTMKDPTPATVSLDTKGSTGFAAKLIFIVFRLCEKLSGEEGIEPTPHGHGCKRSSTGPPISSLRVDRCKKPQLPPQRSRPSSKKA</sequence>
<protein>
    <submittedName>
        <fullName evidence="2">Uncharacterized protein</fullName>
    </submittedName>
</protein>
<organism evidence="2 3">
    <name type="scientific">Elysia marginata</name>
    <dbReference type="NCBI Taxonomy" id="1093978"/>
    <lineage>
        <taxon>Eukaryota</taxon>
        <taxon>Metazoa</taxon>
        <taxon>Spiralia</taxon>
        <taxon>Lophotrochozoa</taxon>
        <taxon>Mollusca</taxon>
        <taxon>Gastropoda</taxon>
        <taxon>Heterobranchia</taxon>
        <taxon>Euthyneura</taxon>
        <taxon>Panpulmonata</taxon>
        <taxon>Sacoglossa</taxon>
        <taxon>Placobranchoidea</taxon>
        <taxon>Plakobranchidae</taxon>
        <taxon>Elysia</taxon>
    </lineage>
</organism>
<dbReference type="AlphaFoldDB" id="A0AAV4ERU5"/>
<proteinExistence type="predicted"/>
<keyword evidence="3" id="KW-1185">Reference proteome</keyword>
<evidence type="ECO:0000313" key="3">
    <source>
        <dbReference type="Proteomes" id="UP000762676"/>
    </source>
</evidence>
<accession>A0AAV4ERU5</accession>
<evidence type="ECO:0000256" key="1">
    <source>
        <dbReference type="SAM" id="MobiDB-lite"/>
    </source>
</evidence>
<comment type="caution">
    <text evidence="2">The sequence shown here is derived from an EMBL/GenBank/DDBJ whole genome shotgun (WGS) entry which is preliminary data.</text>
</comment>
<dbReference type="Proteomes" id="UP000762676">
    <property type="component" value="Unassembled WGS sequence"/>
</dbReference>
<feature type="region of interest" description="Disordered" evidence="1">
    <location>
        <begin position="213"/>
        <end position="255"/>
    </location>
</feature>
<evidence type="ECO:0000313" key="2">
    <source>
        <dbReference type="EMBL" id="GFR63183.1"/>
    </source>
</evidence>
<gene>
    <name evidence="2" type="ORF">ElyMa_003598200</name>
</gene>
<reference evidence="2 3" key="1">
    <citation type="journal article" date="2021" name="Elife">
        <title>Chloroplast acquisition without the gene transfer in kleptoplastic sea slugs, Plakobranchus ocellatus.</title>
        <authorList>
            <person name="Maeda T."/>
            <person name="Takahashi S."/>
            <person name="Yoshida T."/>
            <person name="Shimamura S."/>
            <person name="Takaki Y."/>
            <person name="Nagai Y."/>
            <person name="Toyoda A."/>
            <person name="Suzuki Y."/>
            <person name="Arimoto A."/>
            <person name="Ishii H."/>
            <person name="Satoh N."/>
            <person name="Nishiyama T."/>
            <person name="Hasebe M."/>
            <person name="Maruyama T."/>
            <person name="Minagawa J."/>
            <person name="Obokata J."/>
            <person name="Shigenobu S."/>
        </authorList>
    </citation>
    <scope>NUCLEOTIDE SEQUENCE [LARGE SCALE GENOMIC DNA]</scope>
</reference>
<dbReference type="EMBL" id="BMAT01007388">
    <property type="protein sequence ID" value="GFR63183.1"/>
    <property type="molecule type" value="Genomic_DNA"/>
</dbReference>